<name>A0ABX5SJG9_9LACO</name>
<dbReference type="RefSeq" id="WP_013102294.1">
    <property type="nucleotide sequence ID" value="NZ_CP037939.1"/>
</dbReference>
<protein>
    <submittedName>
        <fullName evidence="1">Uncharacterized protein</fullName>
    </submittedName>
</protein>
<organism evidence="1 2">
    <name type="scientific">Leuconostoc kimchii</name>
    <dbReference type="NCBI Taxonomy" id="136609"/>
    <lineage>
        <taxon>Bacteria</taxon>
        <taxon>Bacillati</taxon>
        <taxon>Bacillota</taxon>
        <taxon>Bacilli</taxon>
        <taxon>Lactobacillales</taxon>
        <taxon>Lactobacillaceae</taxon>
        <taxon>Leuconostoc</taxon>
    </lineage>
</organism>
<reference evidence="1 2" key="1">
    <citation type="submission" date="2019-03" db="EMBL/GenBank/DDBJ databases">
        <title>Complete Genome Sequence of Leuconostoc kimchii strain NKJ218 Isolated from Homemade Kimchi.</title>
        <authorList>
            <person name="Jung J.Y."/>
            <person name="Jin H.M."/>
            <person name="Jung J.-W."/>
            <person name="Lee S.-Y."/>
            <person name="Ryu B.-G."/>
            <person name="Han S.-S."/>
            <person name="Kang H.K."/>
            <person name="Choi H.W."/>
            <person name="Chung E.J."/>
            <person name="Choi K.-M."/>
        </authorList>
    </citation>
    <scope>NUCLEOTIDE SEQUENCE [LARGE SCALE GENOMIC DNA]</scope>
    <source>
        <strain evidence="1 2">NKJ218</strain>
    </source>
</reference>
<sequence length="133" mass="15243">MKKIVWLLIPTLIFCVGFIYFVDLDSITKPSKPEQQIMSQKWTENDYKKLITGESVNANKPYTSNQVSMYLHIVHDHGKPETRTMVRKGDIAETTAVWKNLDGYPNGKVTLVFEGLHDESMVLKQKKSSVWAP</sequence>
<dbReference type="Proteomes" id="UP000295756">
    <property type="component" value="Chromosome"/>
</dbReference>
<evidence type="ECO:0000313" key="2">
    <source>
        <dbReference type="Proteomes" id="UP000295756"/>
    </source>
</evidence>
<dbReference type="EMBL" id="CP037939">
    <property type="protein sequence ID" value="QBR47505.1"/>
    <property type="molecule type" value="Genomic_DNA"/>
</dbReference>
<keyword evidence="2" id="KW-1185">Reference proteome</keyword>
<proteinExistence type="predicted"/>
<gene>
    <name evidence="1" type="ORF">EW139_04975</name>
</gene>
<accession>A0ABX5SJG9</accession>
<evidence type="ECO:0000313" key="1">
    <source>
        <dbReference type="EMBL" id="QBR47505.1"/>
    </source>
</evidence>